<keyword evidence="1" id="KW-0969">Cilium</keyword>
<organism evidence="1 2">
    <name type="scientific">Candidatus Liberibacter asiaticus str. gxpsy</name>
    <dbReference type="NCBI Taxonomy" id="1174529"/>
    <lineage>
        <taxon>Bacteria</taxon>
        <taxon>Pseudomonadati</taxon>
        <taxon>Pseudomonadota</taxon>
        <taxon>Alphaproteobacteria</taxon>
        <taxon>Hyphomicrobiales</taxon>
        <taxon>Rhizobiaceae</taxon>
        <taxon>Liberibacter</taxon>
    </lineage>
</organism>
<keyword evidence="1" id="KW-0966">Cell projection</keyword>
<dbReference type="Pfam" id="PF07309">
    <property type="entry name" value="FlaF"/>
    <property type="match status" value="1"/>
</dbReference>
<keyword evidence="2" id="KW-1185">Reference proteome</keyword>
<gene>
    <name evidence="1" type="ORF">WSI_03345</name>
</gene>
<dbReference type="EMBL" id="CP004005">
    <property type="protein sequence ID" value="AGH17039.1"/>
    <property type="molecule type" value="Genomic_DNA"/>
</dbReference>
<keyword evidence="1" id="KW-0282">Flagellum</keyword>
<proteinExistence type="predicted"/>
<name>A0ABN4B651_LIBAS</name>
<dbReference type="Proteomes" id="UP000011820">
    <property type="component" value="Chromosome"/>
</dbReference>
<protein>
    <submittedName>
        <fullName evidence="1">Flagellar biosynthesis regulatory protein FlaF</fullName>
    </submittedName>
</protein>
<dbReference type="InterPro" id="IPR010845">
    <property type="entry name" value="FlaF"/>
</dbReference>
<reference evidence="1 2" key="1">
    <citation type="journal article" date="2013" name="Genome Announc.">
        <title>Complete Genome Sequence of a Chinese Strain of 'Candidatus Liberibacter asiaticus'.</title>
        <authorList>
            <person name="Lin H."/>
            <person name="Han C.S."/>
            <person name="Liu B."/>
            <person name="Lou B."/>
            <person name="Bai X."/>
            <person name="Deng C."/>
            <person name="Civerolo E.L."/>
            <person name="Gupta G."/>
        </authorList>
    </citation>
    <scope>NUCLEOTIDE SEQUENCE [LARGE SCALE GENOMIC DNA]</scope>
    <source>
        <strain evidence="2">gxpsy</strain>
    </source>
</reference>
<dbReference type="NCBIfam" id="NF009434">
    <property type="entry name" value="PRK12793.1"/>
    <property type="match status" value="1"/>
</dbReference>
<evidence type="ECO:0000313" key="1">
    <source>
        <dbReference type="EMBL" id="AGH17039.1"/>
    </source>
</evidence>
<sequence length="114" mass="13482">MRQYYHETIQESSIECRKREHWILDRSISLLSIAHKSLPNSKQAVEALFYTSRVWVVFIQDLVSEDNHLPQEVKLNLISIGLWVLKECERIRRNKSNSYQDIIDVISIVRDGLK</sequence>
<evidence type="ECO:0000313" key="2">
    <source>
        <dbReference type="Proteomes" id="UP000011820"/>
    </source>
</evidence>
<dbReference type="GeneID" id="93077034"/>
<accession>A0ABN4B651</accession>
<dbReference type="RefSeq" id="WP_015452636.1">
    <property type="nucleotide sequence ID" value="NC_020549.1"/>
</dbReference>